<evidence type="ECO:0000256" key="3">
    <source>
        <dbReference type="ARBA" id="ARBA00022723"/>
    </source>
</evidence>
<dbReference type="GO" id="GO:0008240">
    <property type="term" value="F:tripeptidyl-peptidase activity"/>
    <property type="evidence" value="ECO:0007669"/>
    <property type="project" value="TreeGrafter"/>
</dbReference>
<dbReference type="GO" id="GO:0004252">
    <property type="term" value="F:serine-type endopeptidase activity"/>
    <property type="evidence" value="ECO:0007669"/>
    <property type="project" value="InterPro"/>
</dbReference>
<evidence type="ECO:0000256" key="7">
    <source>
        <dbReference type="ARBA" id="ARBA00023145"/>
    </source>
</evidence>
<dbReference type="GO" id="GO:0046872">
    <property type="term" value="F:metal ion binding"/>
    <property type="evidence" value="ECO:0007669"/>
    <property type="project" value="UniProtKB-KW"/>
</dbReference>
<dbReference type="InterPro" id="IPR030400">
    <property type="entry name" value="Sedolisin_dom"/>
</dbReference>
<protein>
    <recommendedName>
        <fullName evidence="8">Peptidase S53 domain-containing protein</fullName>
    </recommendedName>
</protein>
<sequence>MNKLSSLFISLICASTTASQSNFNVALKLDIHGLNRIRNHVHDVSNFSSPNYGKYMSKSRILSVVRPKNTYIVINYYKKSNIHCIDKAIYLKCTGQYDSFLPYDIKEYVSFIEGVTHKTYSKHIIKENTVADSGYVGREVLLRLYNISKNNQLDCHTQSVGVAEYMNLSGYSNSDLVAGQKLNGVPSKPVMKNHSIGLNNYSDTETALDLQMGAQIASNNSLWYISSSNWLYSWAAEFLLLDNVPNIVSHSWGWAIDRQCTIHNCTNETSSQYVEQVNNMYMLIAARGVTMVVSSGDSGAPGRSDEDCSGQNTNGYSNRTIIAAFPGASPWVVSVGGTYIVESNTTVNQTDTPLCKQGNCANGSVEETVNFDNVGWTAGGGFAEFFGEERPVWQDEAIKGYFSKKLPLPQPHQFNSNSRGGPDVAAIGHNCPVILQGDLQPVDGTSCSSPLFASILSLVNQFQENRGRPKVGLVAPLLYAMWQDDPSTFNDITTGNNWCTESTCCSRRPDGGSDYGYLASKGWDPVTGLGTPNVGKILHWLSVNT</sequence>
<dbReference type="Gene3D" id="3.40.50.200">
    <property type="entry name" value="Peptidase S8/S53 domain"/>
    <property type="match status" value="1"/>
</dbReference>
<evidence type="ECO:0000256" key="6">
    <source>
        <dbReference type="ARBA" id="ARBA00022837"/>
    </source>
</evidence>
<dbReference type="GO" id="GO:0006508">
    <property type="term" value="P:proteolysis"/>
    <property type="evidence" value="ECO:0007669"/>
    <property type="project" value="UniProtKB-KW"/>
</dbReference>
<evidence type="ECO:0000256" key="4">
    <source>
        <dbReference type="ARBA" id="ARBA00022801"/>
    </source>
</evidence>
<dbReference type="InterPro" id="IPR036852">
    <property type="entry name" value="Peptidase_S8/S53_dom_sf"/>
</dbReference>
<accession>A0A6C0JA19</accession>
<dbReference type="AlphaFoldDB" id="A0A6C0JA19"/>
<dbReference type="EMBL" id="MN740327">
    <property type="protein sequence ID" value="QHU00474.1"/>
    <property type="molecule type" value="Genomic_DNA"/>
</dbReference>
<keyword evidence="4" id="KW-0378">Hydrolase</keyword>
<keyword evidence="3" id="KW-0479">Metal-binding</keyword>
<dbReference type="Pfam" id="PF09286">
    <property type="entry name" value="Pro-kuma_activ"/>
    <property type="match status" value="1"/>
</dbReference>
<evidence type="ECO:0000313" key="9">
    <source>
        <dbReference type="EMBL" id="QHU00474.1"/>
    </source>
</evidence>
<dbReference type="CDD" id="cd04056">
    <property type="entry name" value="Peptidases_S53"/>
    <property type="match status" value="1"/>
</dbReference>
<keyword evidence="2" id="KW-0645">Protease</keyword>
<dbReference type="SUPFAM" id="SSF52743">
    <property type="entry name" value="Subtilisin-like"/>
    <property type="match status" value="1"/>
</dbReference>
<reference evidence="9" key="1">
    <citation type="journal article" date="2020" name="Nature">
        <title>Giant virus diversity and host interactions through global metagenomics.</title>
        <authorList>
            <person name="Schulz F."/>
            <person name="Roux S."/>
            <person name="Paez-Espino D."/>
            <person name="Jungbluth S."/>
            <person name="Walsh D.A."/>
            <person name="Denef V.J."/>
            <person name="McMahon K.D."/>
            <person name="Konstantinidis K.T."/>
            <person name="Eloe-Fadrosh E.A."/>
            <person name="Kyrpides N.C."/>
            <person name="Woyke T."/>
        </authorList>
    </citation>
    <scope>NUCLEOTIDE SEQUENCE</scope>
    <source>
        <strain evidence="9">GVMAG-M-3300025860-20</strain>
    </source>
</reference>
<proteinExistence type="predicted"/>
<dbReference type="PROSITE" id="PS51695">
    <property type="entry name" value="SEDOLISIN"/>
    <property type="match status" value="1"/>
</dbReference>
<dbReference type="SUPFAM" id="SSF54897">
    <property type="entry name" value="Protease propeptides/inhibitors"/>
    <property type="match status" value="1"/>
</dbReference>
<dbReference type="PANTHER" id="PTHR14218:SF31">
    <property type="entry name" value="PEPTIDASE S53 DOMAIN-CONTAINING PROTEIN"/>
    <property type="match status" value="1"/>
</dbReference>
<organism evidence="9">
    <name type="scientific">viral metagenome</name>
    <dbReference type="NCBI Taxonomy" id="1070528"/>
    <lineage>
        <taxon>unclassified sequences</taxon>
        <taxon>metagenomes</taxon>
        <taxon>organismal metagenomes</taxon>
    </lineage>
</organism>
<comment type="cofactor">
    <cofactor evidence="1">
        <name>Ca(2+)</name>
        <dbReference type="ChEBI" id="CHEBI:29108"/>
    </cofactor>
</comment>
<name>A0A6C0JA19_9ZZZZ</name>
<dbReference type="InterPro" id="IPR015366">
    <property type="entry name" value="S53_propep"/>
</dbReference>
<dbReference type="InterPro" id="IPR050819">
    <property type="entry name" value="Tripeptidyl-peptidase_I"/>
</dbReference>
<evidence type="ECO:0000256" key="2">
    <source>
        <dbReference type="ARBA" id="ARBA00022670"/>
    </source>
</evidence>
<evidence type="ECO:0000259" key="8">
    <source>
        <dbReference type="PROSITE" id="PS51695"/>
    </source>
</evidence>
<dbReference type="PANTHER" id="PTHR14218">
    <property type="entry name" value="PROTEASE S8 TRIPEPTIDYL PEPTIDASE I CLN2"/>
    <property type="match status" value="1"/>
</dbReference>
<feature type="domain" description="Peptidase S53" evidence="8">
    <location>
        <begin position="135"/>
        <end position="544"/>
    </location>
</feature>
<keyword evidence="6" id="KW-0106">Calcium</keyword>
<evidence type="ECO:0000256" key="1">
    <source>
        <dbReference type="ARBA" id="ARBA00001913"/>
    </source>
</evidence>
<evidence type="ECO:0000256" key="5">
    <source>
        <dbReference type="ARBA" id="ARBA00022825"/>
    </source>
</evidence>
<keyword evidence="7" id="KW-0865">Zymogen</keyword>
<keyword evidence="5" id="KW-0720">Serine protease</keyword>